<dbReference type="InterPro" id="IPR043502">
    <property type="entry name" value="DNA/RNA_pol_sf"/>
</dbReference>
<dbReference type="Gene3D" id="1.10.287.690">
    <property type="entry name" value="Helix hairpin bin"/>
    <property type="match status" value="1"/>
</dbReference>
<dbReference type="Pfam" id="PF00136">
    <property type="entry name" value="DNA_pol_B"/>
    <property type="match status" value="1"/>
</dbReference>
<dbReference type="InterPro" id="IPR042087">
    <property type="entry name" value="DNA_pol_B_thumb"/>
</dbReference>
<evidence type="ECO:0000256" key="2">
    <source>
        <dbReference type="ARBA" id="ARBA00012417"/>
    </source>
</evidence>
<evidence type="ECO:0000256" key="6">
    <source>
        <dbReference type="ARBA" id="ARBA00023125"/>
    </source>
</evidence>
<dbReference type="InterPro" id="IPR006172">
    <property type="entry name" value="DNA-dir_DNA_pol_B"/>
</dbReference>
<keyword evidence="4" id="KW-0548">Nucleotidyltransferase</keyword>
<dbReference type="InterPro" id="IPR012337">
    <property type="entry name" value="RNaseH-like_sf"/>
</dbReference>
<accession>A0A160T5P9</accession>
<dbReference type="PANTHER" id="PTHR10322">
    <property type="entry name" value="DNA POLYMERASE CATALYTIC SUBUNIT"/>
    <property type="match status" value="1"/>
</dbReference>
<proteinExistence type="inferred from homology"/>
<dbReference type="AlphaFoldDB" id="A0A160T5P9"/>
<dbReference type="Gene3D" id="1.10.132.60">
    <property type="entry name" value="DNA polymerase family B, C-terminal domain"/>
    <property type="match status" value="1"/>
</dbReference>
<organism evidence="9 10">
    <name type="scientific">Candidatus Promineifilum breve</name>
    <dbReference type="NCBI Taxonomy" id="1806508"/>
    <lineage>
        <taxon>Bacteria</taxon>
        <taxon>Bacillati</taxon>
        <taxon>Chloroflexota</taxon>
        <taxon>Ardenticatenia</taxon>
        <taxon>Candidatus Promineifilales</taxon>
        <taxon>Candidatus Promineifilaceae</taxon>
        <taxon>Candidatus Promineifilum</taxon>
    </lineage>
</organism>
<name>A0A160T5P9_9CHLR</name>
<dbReference type="GO" id="GO:0003887">
    <property type="term" value="F:DNA-directed DNA polymerase activity"/>
    <property type="evidence" value="ECO:0007669"/>
    <property type="project" value="UniProtKB-KW"/>
</dbReference>
<dbReference type="OrthoDB" id="139066at2"/>
<dbReference type="InterPro" id="IPR006134">
    <property type="entry name" value="DNA-dir_DNA_pol_B_multi_dom"/>
</dbReference>
<dbReference type="InterPro" id="IPR023211">
    <property type="entry name" value="DNA_pol_palm_dom_sf"/>
</dbReference>
<evidence type="ECO:0000256" key="4">
    <source>
        <dbReference type="ARBA" id="ARBA00022695"/>
    </source>
</evidence>
<evidence type="ECO:0000256" key="5">
    <source>
        <dbReference type="ARBA" id="ARBA00022932"/>
    </source>
</evidence>
<evidence type="ECO:0000256" key="3">
    <source>
        <dbReference type="ARBA" id="ARBA00022679"/>
    </source>
</evidence>
<keyword evidence="10" id="KW-1185">Reference proteome</keyword>
<protein>
    <recommendedName>
        <fullName evidence="2">DNA-directed DNA polymerase</fullName>
        <ecNumber evidence="2">2.7.7.7</ecNumber>
    </recommendedName>
</protein>
<comment type="catalytic activity">
    <reaction evidence="7">
        <text>DNA(n) + a 2'-deoxyribonucleoside 5'-triphosphate = DNA(n+1) + diphosphate</text>
        <dbReference type="Rhea" id="RHEA:22508"/>
        <dbReference type="Rhea" id="RHEA-COMP:17339"/>
        <dbReference type="Rhea" id="RHEA-COMP:17340"/>
        <dbReference type="ChEBI" id="CHEBI:33019"/>
        <dbReference type="ChEBI" id="CHEBI:61560"/>
        <dbReference type="ChEBI" id="CHEBI:173112"/>
        <dbReference type="EC" id="2.7.7.7"/>
    </reaction>
</comment>
<dbReference type="PANTHER" id="PTHR10322:SF23">
    <property type="entry name" value="DNA POLYMERASE DELTA CATALYTIC SUBUNIT"/>
    <property type="match status" value="1"/>
</dbReference>
<dbReference type="RefSeq" id="WP_095044997.1">
    <property type="nucleotide sequence ID" value="NZ_LN890656.1"/>
</dbReference>
<dbReference type="KEGG" id="pbf:CFX0092_B0072"/>
<dbReference type="SMART" id="SM00486">
    <property type="entry name" value="POLBc"/>
    <property type="match status" value="1"/>
</dbReference>
<dbReference type="EC" id="2.7.7.7" evidence="2"/>
<dbReference type="GO" id="GO:0006261">
    <property type="term" value="P:DNA-templated DNA replication"/>
    <property type="evidence" value="ECO:0007669"/>
    <property type="project" value="TreeGrafter"/>
</dbReference>
<dbReference type="GO" id="GO:0003677">
    <property type="term" value="F:DNA binding"/>
    <property type="evidence" value="ECO:0007669"/>
    <property type="project" value="UniProtKB-KW"/>
</dbReference>
<keyword evidence="3" id="KW-0808">Transferase</keyword>
<sequence length="765" mass="84881">MTEHDGWLLDLYPDADGLTLWLLGDDGARRRLHHAFPVTFYAAGPFPRLRALWLWLRDRPDAPRLRRERRRDLFAGELDVLAMVTPGPAAQARLLDRLLGRFPDLDYYDADVPAPLRYAAVHGVFPLARCRVLADAAGRVSAITPLDEPWTPDPDPPPLRVLSMAPDVDPALRSPTCLIVANGRGRLELPVDPPEALMAAVHATLRRHDPDLLLTRYGDTWLFPLLLDTQRRSGAAYFNPNRDPDRRPLCRRARSYFTYGQVVHRGRQVHLFGRWHIDAANAMMYGEYGLPGVLEQARVTALPVQEIARKSPGAGITAMQMLTALRWGVLVPHQKQQTERFKTAAELIQADRGGLVYQPLIGLHDNVAEIDFTSMYPSIMVRFNISPETVGITNYELGIRNYELGMTSDGEPSPSLSRGERDALPCPPAPLPPCAPGLVPATLRPLLARRIALKEELAAMDPRDCRYRALKARAAALKWLLVVCFGYLGYKNARFGRIEGHEAVTAYGREMLLRAKEAAEDMGYTVLHMYVDGLWIRHPTDTAGGLAAVMAEITRRTDLPIALEGIYRWVAFLPSRMDERVPVANRYFGVFRDGSFKVRGIEARRHDTPPFIAAAQLRLLETLAAADGPPADQLPAAVALLRDWLADLRAGRVAPAELLVSHRLSRALGDYRGRPPGARAAAQLVAAGKPQPPGRRVRFLYTLGEPGVYAWGSPAPLEPATIDAGRYADLLLRAAANLLQPFIGEAALRRWVAGEAQQLPLSYKL</sequence>
<evidence type="ECO:0000256" key="7">
    <source>
        <dbReference type="ARBA" id="ARBA00049244"/>
    </source>
</evidence>
<dbReference type="SUPFAM" id="SSF53098">
    <property type="entry name" value="Ribonuclease H-like"/>
    <property type="match status" value="1"/>
</dbReference>
<keyword evidence="6" id="KW-0238">DNA-binding</keyword>
<dbReference type="EMBL" id="LN890656">
    <property type="protein sequence ID" value="CUS05606.1"/>
    <property type="molecule type" value="Genomic_DNA"/>
</dbReference>
<evidence type="ECO:0000256" key="1">
    <source>
        <dbReference type="ARBA" id="ARBA00005755"/>
    </source>
</evidence>
<evidence type="ECO:0000313" key="10">
    <source>
        <dbReference type="Proteomes" id="UP000215027"/>
    </source>
</evidence>
<dbReference type="Gene3D" id="3.90.1600.10">
    <property type="entry name" value="Palm domain of DNA polymerase"/>
    <property type="match status" value="1"/>
</dbReference>
<dbReference type="SUPFAM" id="SSF56672">
    <property type="entry name" value="DNA/RNA polymerases"/>
    <property type="match status" value="1"/>
</dbReference>
<dbReference type="InterPro" id="IPR050240">
    <property type="entry name" value="DNA_pol_type-B"/>
</dbReference>
<dbReference type="GO" id="GO:0000166">
    <property type="term" value="F:nucleotide binding"/>
    <property type="evidence" value="ECO:0007669"/>
    <property type="project" value="InterPro"/>
</dbReference>
<keyword evidence="5" id="KW-0239">DNA-directed DNA polymerase</keyword>
<dbReference type="Proteomes" id="UP000215027">
    <property type="component" value="Chromosome II"/>
</dbReference>
<evidence type="ECO:0000313" key="9">
    <source>
        <dbReference type="EMBL" id="CUS05606.1"/>
    </source>
</evidence>
<reference evidence="9" key="1">
    <citation type="submission" date="2016-01" db="EMBL/GenBank/DDBJ databases">
        <authorList>
            <person name="Mcilroy J.S."/>
            <person name="Karst M S."/>
            <person name="Albertsen M."/>
        </authorList>
    </citation>
    <scope>NUCLEOTIDE SEQUENCE</scope>
    <source>
        <strain evidence="9">Cfx-K</strain>
    </source>
</reference>
<evidence type="ECO:0000259" key="8">
    <source>
        <dbReference type="Pfam" id="PF00136"/>
    </source>
</evidence>
<gene>
    <name evidence="9" type="ORF">CFX0092_B0072</name>
</gene>
<feature type="domain" description="DNA-directed DNA polymerase family B multifunctional" evidence="8">
    <location>
        <begin position="325"/>
        <end position="522"/>
    </location>
</feature>
<comment type="similarity">
    <text evidence="1">Belongs to the DNA polymerase type-B family.</text>
</comment>